<reference evidence="1 2" key="2">
    <citation type="journal article" date="2011" name="J. Antibiot.">
        <title>Furaquinocins I and J: novel polyketide isoprenoid hybrid compounds from Streptomyces reveromyceticus SN-593.</title>
        <authorList>
            <person name="Panthee S."/>
            <person name="Takahashi S."/>
            <person name="Takagi H."/>
            <person name="Nogawa T."/>
            <person name="Oowada E."/>
            <person name="Uramoto M."/>
            <person name="Osada H."/>
        </authorList>
    </citation>
    <scope>NUCLEOTIDE SEQUENCE [LARGE SCALE GENOMIC DNA]</scope>
    <source>
        <strain evidence="1 2">SN-593</strain>
    </source>
</reference>
<evidence type="ECO:0000313" key="2">
    <source>
        <dbReference type="Proteomes" id="UP000595703"/>
    </source>
</evidence>
<proteinExistence type="predicted"/>
<protein>
    <submittedName>
        <fullName evidence="1">Uncharacterized protein</fullName>
    </submittedName>
</protein>
<dbReference type="KEGG" id="arev:RVR_5804"/>
<reference evidence="1 2" key="1">
    <citation type="journal article" date="2010" name="J. Bacteriol.">
        <title>Biochemical characterization of a novel indole prenyltransferase from Streptomyces sp. SN-593.</title>
        <authorList>
            <person name="Takahashi S."/>
            <person name="Takagi H."/>
            <person name="Toyoda A."/>
            <person name="Uramoto M."/>
            <person name="Nogawa T."/>
            <person name="Ueki M."/>
            <person name="Sakaki Y."/>
            <person name="Osada H."/>
        </authorList>
    </citation>
    <scope>NUCLEOTIDE SEQUENCE [LARGE SCALE GENOMIC DNA]</scope>
    <source>
        <strain evidence="1 2">SN-593</strain>
    </source>
</reference>
<evidence type="ECO:0000313" key="1">
    <source>
        <dbReference type="EMBL" id="BBA99262.1"/>
    </source>
</evidence>
<dbReference type="EMBL" id="AP018365">
    <property type="protein sequence ID" value="BBA99262.1"/>
    <property type="molecule type" value="Genomic_DNA"/>
</dbReference>
<name>A0A7U3UUU6_9ACTN</name>
<accession>A0A7U3UUU6</accession>
<gene>
    <name evidence="1" type="ORF">RVR_5804</name>
</gene>
<reference evidence="1 2" key="3">
    <citation type="journal article" date="2011" name="Nat. Chem. Biol.">
        <title>Reveromycin A biosynthesis uses RevG and RevJ for stereospecific spiroacetal formation.</title>
        <authorList>
            <person name="Takahashi S."/>
            <person name="Toyoda A."/>
            <person name="Sekiyama Y."/>
            <person name="Takagi H."/>
            <person name="Nogawa T."/>
            <person name="Uramoto M."/>
            <person name="Suzuki R."/>
            <person name="Koshino H."/>
            <person name="Kumano T."/>
            <person name="Panthee S."/>
            <person name="Dairi T."/>
            <person name="Ishikawa J."/>
            <person name="Ikeda H."/>
            <person name="Sakaki Y."/>
            <person name="Osada H."/>
        </authorList>
    </citation>
    <scope>NUCLEOTIDE SEQUENCE [LARGE SCALE GENOMIC DNA]</scope>
    <source>
        <strain evidence="1 2">SN-593</strain>
    </source>
</reference>
<sequence>MADKTYVVTASNPDGTPYTDALGKHAVVTGGAAAYGDADRDERVAAIEAAGLTPHVRPA</sequence>
<reference evidence="1 2" key="4">
    <citation type="journal article" date="2020" name="Sci. Rep.">
        <title>beta-carboline chemical signals induce reveromycin production through a LuxR family regulator in Streptomyces sp. SN-593.</title>
        <authorList>
            <person name="Panthee S."/>
            <person name="Kito N."/>
            <person name="Hayashi T."/>
            <person name="Shimizu T."/>
            <person name="Ishikawa J."/>
            <person name="Hamamoto H."/>
            <person name="Osada H."/>
            <person name="Takahashi S."/>
        </authorList>
    </citation>
    <scope>NUCLEOTIDE SEQUENCE [LARGE SCALE GENOMIC DNA]</scope>
    <source>
        <strain evidence="1 2">SN-593</strain>
    </source>
</reference>
<dbReference type="RefSeq" id="WP_202235277.1">
    <property type="nucleotide sequence ID" value="NZ_AP018365.1"/>
</dbReference>
<keyword evidence="2" id="KW-1185">Reference proteome</keyword>
<organism evidence="1 2">
    <name type="scientific">Actinacidiphila reveromycinica</name>
    <dbReference type="NCBI Taxonomy" id="659352"/>
    <lineage>
        <taxon>Bacteria</taxon>
        <taxon>Bacillati</taxon>
        <taxon>Actinomycetota</taxon>
        <taxon>Actinomycetes</taxon>
        <taxon>Kitasatosporales</taxon>
        <taxon>Streptomycetaceae</taxon>
        <taxon>Actinacidiphila</taxon>
    </lineage>
</organism>
<dbReference type="AlphaFoldDB" id="A0A7U3UUU6"/>
<dbReference type="Proteomes" id="UP000595703">
    <property type="component" value="Chromosome"/>
</dbReference>